<sequence length="61" mass="7548">KLPHKYEWKDCNLDLIPHLTEELVPFNMELLEKYFSTSKFEVYINIVRLFFEDEELDLWKP</sequence>
<accession>A0ACA9SDE5</accession>
<comment type="caution">
    <text evidence="1">The sequence shown here is derived from an EMBL/GenBank/DDBJ whole genome shotgun (WGS) entry which is preliminary data.</text>
</comment>
<keyword evidence="2" id="KW-1185">Reference proteome</keyword>
<proteinExistence type="predicted"/>
<evidence type="ECO:0000313" key="2">
    <source>
        <dbReference type="Proteomes" id="UP000789920"/>
    </source>
</evidence>
<protein>
    <submittedName>
        <fullName evidence="1">9243_t:CDS:1</fullName>
    </submittedName>
</protein>
<dbReference type="EMBL" id="CAJVQC010113331">
    <property type="protein sequence ID" value="CAG8835981.1"/>
    <property type="molecule type" value="Genomic_DNA"/>
</dbReference>
<dbReference type="Proteomes" id="UP000789920">
    <property type="component" value="Unassembled WGS sequence"/>
</dbReference>
<name>A0ACA9SDE5_9GLOM</name>
<reference evidence="1" key="1">
    <citation type="submission" date="2021-06" db="EMBL/GenBank/DDBJ databases">
        <authorList>
            <person name="Kallberg Y."/>
            <person name="Tangrot J."/>
            <person name="Rosling A."/>
        </authorList>
    </citation>
    <scope>NUCLEOTIDE SEQUENCE</scope>
    <source>
        <strain evidence="1">MA461A</strain>
    </source>
</reference>
<feature type="non-terminal residue" evidence="1">
    <location>
        <position position="1"/>
    </location>
</feature>
<gene>
    <name evidence="1" type="ORF">RPERSI_LOCUS29758</name>
</gene>
<evidence type="ECO:0000313" key="1">
    <source>
        <dbReference type="EMBL" id="CAG8835981.1"/>
    </source>
</evidence>
<organism evidence="1 2">
    <name type="scientific">Racocetra persica</name>
    <dbReference type="NCBI Taxonomy" id="160502"/>
    <lineage>
        <taxon>Eukaryota</taxon>
        <taxon>Fungi</taxon>
        <taxon>Fungi incertae sedis</taxon>
        <taxon>Mucoromycota</taxon>
        <taxon>Glomeromycotina</taxon>
        <taxon>Glomeromycetes</taxon>
        <taxon>Diversisporales</taxon>
        <taxon>Gigasporaceae</taxon>
        <taxon>Racocetra</taxon>
    </lineage>
</organism>